<accession>A0AAQ1GF03</accession>
<dbReference type="Pfam" id="PF00034">
    <property type="entry name" value="Cytochrom_C"/>
    <property type="match status" value="3"/>
</dbReference>
<dbReference type="GO" id="GO:0005886">
    <property type="term" value="C:plasma membrane"/>
    <property type="evidence" value="ECO:0007669"/>
    <property type="project" value="UniProtKB-SubCell"/>
</dbReference>
<evidence type="ECO:0000256" key="3">
    <source>
        <dbReference type="ARBA" id="ARBA00022617"/>
    </source>
</evidence>
<dbReference type="PIRSF" id="PIRSF000018">
    <property type="entry name" value="Mb_ADH_cyt_c"/>
    <property type="match status" value="1"/>
</dbReference>
<evidence type="ECO:0000313" key="13">
    <source>
        <dbReference type="Proteomes" id="UP000183529"/>
    </source>
</evidence>
<evidence type="ECO:0000259" key="11">
    <source>
        <dbReference type="PROSITE" id="PS51007"/>
    </source>
</evidence>
<keyword evidence="7 10" id="KW-0408">Iron</keyword>
<protein>
    <submittedName>
        <fullName evidence="12">Cytochrome c, mono-and diheme variants</fullName>
    </submittedName>
</protein>
<dbReference type="Proteomes" id="UP000183529">
    <property type="component" value="Unassembled WGS sequence"/>
</dbReference>
<feature type="domain" description="Cytochrome c" evidence="11">
    <location>
        <begin position="323"/>
        <end position="413"/>
    </location>
</feature>
<keyword evidence="6" id="KW-0677">Repeat</keyword>
<feature type="binding site" description="axial binding residue" evidence="10">
    <location>
        <position position="204"/>
    </location>
    <ligand>
        <name>heme c</name>
        <dbReference type="ChEBI" id="CHEBI:61717"/>
        <label>2</label>
    </ligand>
    <ligandPart>
        <name>Fe</name>
        <dbReference type="ChEBI" id="CHEBI:18248"/>
    </ligandPart>
</feature>
<evidence type="ECO:0000256" key="9">
    <source>
        <dbReference type="PIRSR" id="PIRSR000018-50"/>
    </source>
</evidence>
<comment type="subcellular location">
    <subcellularLocation>
        <location evidence="1">Cell membrane</location>
    </subcellularLocation>
</comment>
<sequence length="438" mass="46369">MRKLSVALVAVVVVVGGLWAGSRSKPAVTIDPQALAAPGNAARGEYLARAGDCMACHTAKGGAPFAGGVPLATPLGAVYSTNITPDKAHGIGDWSFDDFVLAMREGVTPKGRHLYPAMPYTSYAKVSDADLKDLYAYFTNQVAASPQPNTPADIPWPLNLRWPLAYWNRVFHDDARFKSDDAHSVEWNRGAYLVQGLAHCGTCHTPRGVGFQEVDLSGLSVRYLSGAKIDGSAPVNLRGDKGVGLGDWKEEDIVALLKTGRNAHSAVTGPMGEVVEHSTQHLSDADLHAIAVYLKSLTPASTDAAAPAYKADDATLTAIMTGHANDVGSRIYIDSCAACHRQNGEGAARVFPSLANNPSVLAEHPDSLIAVILAGSRLPSTASAPAPLAMPPFAWRYDDDEVAQLATFVRSAWGNHASAVSADDVKRVRAQMGLEAKR</sequence>
<dbReference type="EMBL" id="FNZM01000006">
    <property type="protein sequence ID" value="SEJ59697.1"/>
    <property type="molecule type" value="Genomic_DNA"/>
</dbReference>
<keyword evidence="3 9" id="KW-0349">Heme</keyword>
<dbReference type="GO" id="GO:0020037">
    <property type="term" value="F:heme binding"/>
    <property type="evidence" value="ECO:0007669"/>
    <property type="project" value="InterPro"/>
</dbReference>
<feature type="binding site" description="covalent" evidence="9">
    <location>
        <position position="56"/>
    </location>
    <ligand>
        <name>heme c</name>
        <dbReference type="ChEBI" id="CHEBI:61717"/>
        <label>1</label>
    </ligand>
</feature>
<evidence type="ECO:0000256" key="4">
    <source>
        <dbReference type="ARBA" id="ARBA00022723"/>
    </source>
</evidence>
<keyword evidence="2" id="KW-1003">Cell membrane</keyword>
<dbReference type="GO" id="GO:0009055">
    <property type="term" value="F:electron transfer activity"/>
    <property type="evidence" value="ECO:0007669"/>
    <property type="project" value="InterPro"/>
</dbReference>
<feature type="domain" description="Cytochrome c" evidence="11">
    <location>
        <begin position="39"/>
        <end position="142"/>
    </location>
</feature>
<comment type="caution">
    <text evidence="12">The sequence shown here is derived from an EMBL/GenBank/DDBJ whole genome shotgun (WGS) entry which is preliminary data.</text>
</comment>
<keyword evidence="8" id="KW-0472">Membrane</keyword>
<evidence type="ECO:0000256" key="8">
    <source>
        <dbReference type="ARBA" id="ARBA00023136"/>
    </source>
</evidence>
<dbReference type="InterPro" id="IPR051459">
    <property type="entry name" value="Cytochrome_c-type_DH"/>
</dbReference>
<feature type="binding site" description="axial binding residue" evidence="10">
    <location>
        <position position="57"/>
    </location>
    <ligand>
        <name>heme c</name>
        <dbReference type="ChEBI" id="CHEBI:61717"/>
        <label>1</label>
    </ligand>
    <ligandPart>
        <name>Fe</name>
        <dbReference type="ChEBI" id="CHEBI:18248"/>
    </ligandPart>
</feature>
<reference evidence="12 13" key="1">
    <citation type="submission" date="2016-10" db="EMBL/GenBank/DDBJ databases">
        <authorList>
            <person name="Varghese N."/>
            <person name="Submissions S."/>
        </authorList>
    </citation>
    <scope>NUCLEOTIDE SEQUENCE [LARGE SCALE GENOMIC DNA]</scope>
    <source>
        <strain evidence="12 13">LMG 22274</strain>
    </source>
</reference>
<feature type="binding site" description="covalent" evidence="9">
    <location>
        <position position="336"/>
    </location>
    <ligand>
        <name>heme c</name>
        <dbReference type="ChEBI" id="CHEBI:61717"/>
        <label>3</label>
    </ligand>
</feature>
<feature type="binding site" description="covalent" evidence="9">
    <location>
        <position position="339"/>
    </location>
    <ligand>
        <name>heme c</name>
        <dbReference type="ChEBI" id="CHEBI:61717"/>
        <label>3</label>
    </ligand>
</feature>
<evidence type="ECO:0000256" key="10">
    <source>
        <dbReference type="PIRSR" id="PIRSR000018-51"/>
    </source>
</evidence>
<dbReference type="PANTHER" id="PTHR35008">
    <property type="entry name" value="BLL4482 PROTEIN-RELATED"/>
    <property type="match status" value="1"/>
</dbReference>
<dbReference type="InterPro" id="IPR036909">
    <property type="entry name" value="Cyt_c-like_dom_sf"/>
</dbReference>
<evidence type="ECO:0000256" key="6">
    <source>
        <dbReference type="ARBA" id="ARBA00022737"/>
    </source>
</evidence>
<evidence type="ECO:0000256" key="2">
    <source>
        <dbReference type="ARBA" id="ARBA00022475"/>
    </source>
</evidence>
<dbReference type="SUPFAM" id="SSF46626">
    <property type="entry name" value="Cytochrome c"/>
    <property type="match status" value="3"/>
</dbReference>
<feature type="binding site" description="covalent" evidence="9">
    <location>
        <position position="200"/>
    </location>
    <ligand>
        <name>heme c</name>
        <dbReference type="ChEBI" id="CHEBI:61717"/>
        <label>2</label>
    </ligand>
</feature>
<organism evidence="12 13">
    <name type="scientific">Paraburkholderia tropica</name>
    <dbReference type="NCBI Taxonomy" id="92647"/>
    <lineage>
        <taxon>Bacteria</taxon>
        <taxon>Pseudomonadati</taxon>
        <taxon>Pseudomonadota</taxon>
        <taxon>Betaproteobacteria</taxon>
        <taxon>Burkholderiales</taxon>
        <taxon>Burkholderiaceae</taxon>
        <taxon>Paraburkholderia</taxon>
    </lineage>
</organism>
<feature type="binding site" description="axial binding residue" evidence="10">
    <location>
        <position position="340"/>
    </location>
    <ligand>
        <name>heme c</name>
        <dbReference type="ChEBI" id="CHEBI:61717"/>
        <label>3</label>
    </ligand>
    <ligandPart>
        <name>Fe</name>
        <dbReference type="ChEBI" id="CHEBI:18248"/>
    </ligandPart>
</feature>
<evidence type="ECO:0000313" key="12">
    <source>
        <dbReference type="EMBL" id="SEJ59697.1"/>
    </source>
</evidence>
<dbReference type="InterPro" id="IPR009056">
    <property type="entry name" value="Cyt_c-like_dom"/>
</dbReference>
<dbReference type="RefSeq" id="WP_074983192.1">
    <property type="nucleotide sequence ID" value="NZ_CADFGN010000006.1"/>
</dbReference>
<feature type="binding site" description="covalent" evidence="9">
    <location>
        <position position="53"/>
    </location>
    <ligand>
        <name>heme c</name>
        <dbReference type="ChEBI" id="CHEBI:61717"/>
        <label>1</label>
    </ligand>
</feature>
<evidence type="ECO:0000256" key="5">
    <source>
        <dbReference type="ARBA" id="ARBA00022729"/>
    </source>
</evidence>
<dbReference type="PANTHER" id="PTHR35008:SF8">
    <property type="entry name" value="ALCOHOL DEHYDROGENASE CYTOCHROME C SUBUNIT"/>
    <property type="match status" value="1"/>
</dbReference>
<keyword evidence="4 10" id="KW-0479">Metal-binding</keyword>
<gene>
    <name evidence="12" type="ORF">SAMN05216550_106148</name>
</gene>
<dbReference type="Gene3D" id="1.10.760.10">
    <property type="entry name" value="Cytochrome c-like domain"/>
    <property type="match status" value="3"/>
</dbReference>
<dbReference type="AlphaFoldDB" id="A0AAQ1GF03"/>
<feature type="binding site" description="covalent" evidence="9">
    <location>
        <position position="203"/>
    </location>
    <ligand>
        <name>heme c</name>
        <dbReference type="ChEBI" id="CHEBI:61717"/>
        <label>2</label>
    </ligand>
</feature>
<dbReference type="GO" id="GO:0005506">
    <property type="term" value="F:iron ion binding"/>
    <property type="evidence" value="ECO:0007669"/>
    <property type="project" value="InterPro"/>
</dbReference>
<feature type="domain" description="Cytochrome c" evidence="11">
    <location>
        <begin position="185"/>
        <end position="298"/>
    </location>
</feature>
<comment type="cofactor">
    <cofactor evidence="9">
        <name>heme c</name>
        <dbReference type="ChEBI" id="CHEBI:61717"/>
    </cofactor>
    <text evidence="9">Binds 3 heme c groups covalently per subunit.</text>
</comment>
<dbReference type="PROSITE" id="PS51007">
    <property type="entry name" value="CYTC"/>
    <property type="match status" value="3"/>
</dbReference>
<evidence type="ECO:0000256" key="7">
    <source>
        <dbReference type="ARBA" id="ARBA00023004"/>
    </source>
</evidence>
<dbReference type="InterPro" id="IPR014353">
    <property type="entry name" value="Membr-bd_ADH_cyt_c"/>
</dbReference>
<proteinExistence type="predicted"/>
<dbReference type="GO" id="GO:0016614">
    <property type="term" value="F:oxidoreductase activity, acting on CH-OH group of donors"/>
    <property type="evidence" value="ECO:0007669"/>
    <property type="project" value="InterPro"/>
</dbReference>
<name>A0AAQ1GF03_9BURK</name>
<evidence type="ECO:0000256" key="1">
    <source>
        <dbReference type="ARBA" id="ARBA00004236"/>
    </source>
</evidence>
<keyword evidence="5" id="KW-0732">Signal</keyword>